<dbReference type="Gene3D" id="3.40.50.1100">
    <property type="match status" value="2"/>
</dbReference>
<dbReference type="InterPro" id="IPR001926">
    <property type="entry name" value="TrpB-like_PALP"/>
</dbReference>
<protein>
    <recommendedName>
        <fullName evidence="6">N-(2-amino-2-carboxyethyl)-L-glutamate synthase</fullName>
        <ecNumber evidence="5">2.5.1.140</ecNumber>
    </recommendedName>
</protein>
<keyword evidence="7" id="KW-0808">Transferase</keyword>
<feature type="domain" description="Tryptophan synthase beta chain-like PALP" evidence="9">
    <location>
        <begin position="16"/>
        <end position="302"/>
    </location>
</feature>
<dbReference type="EMBL" id="FZNV01000002">
    <property type="protein sequence ID" value="SNR39916.1"/>
    <property type="molecule type" value="Genomic_DNA"/>
</dbReference>
<dbReference type="PANTHER" id="PTHR10314">
    <property type="entry name" value="CYSTATHIONINE BETA-SYNTHASE"/>
    <property type="match status" value="1"/>
</dbReference>
<evidence type="ECO:0000256" key="3">
    <source>
        <dbReference type="ARBA" id="ARBA00008519"/>
    </source>
</evidence>
<dbReference type="EC" id="2.5.1.140" evidence="5"/>
<evidence type="ECO:0000256" key="7">
    <source>
        <dbReference type="ARBA" id="ARBA00022679"/>
    </source>
</evidence>
<dbReference type="PROSITE" id="PS00901">
    <property type="entry name" value="CYS_SYNTHASE"/>
    <property type="match status" value="1"/>
</dbReference>
<dbReference type="InterPro" id="IPR036052">
    <property type="entry name" value="TrpB-like_PALP_sf"/>
</dbReference>
<gene>
    <name evidence="10" type="ORF">SAMN04488009_1386</name>
</gene>
<dbReference type="Pfam" id="PF00291">
    <property type="entry name" value="PALP"/>
    <property type="match status" value="1"/>
</dbReference>
<dbReference type="InterPro" id="IPR023927">
    <property type="entry name" value="SbnA"/>
</dbReference>
<dbReference type="RefSeq" id="WP_089259881.1">
    <property type="nucleotide sequence ID" value="NZ_FZNV01000002.1"/>
</dbReference>
<evidence type="ECO:0000256" key="4">
    <source>
        <dbReference type="ARBA" id="ARBA00011738"/>
    </source>
</evidence>
<comment type="cofactor">
    <cofactor evidence="1">
        <name>pyridoxal 5'-phosphate</name>
        <dbReference type="ChEBI" id="CHEBI:597326"/>
    </cofactor>
</comment>
<dbReference type="NCBIfam" id="TIGR03945">
    <property type="entry name" value="PLP_SbnA_fam"/>
    <property type="match status" value="1"/>
</dbReference>
<comment type="subunit">
    <text evidence="4">Homodimer.</text>
</comment>
<reference evidence="10 11" key="1">
    <citation type="submission" date="2017-06" db="EMBL/GenBank/DDBJ databases">
        <authorList>
            <person name="Varghese N."/>
            <person name="Submissions S."/>
        </authorList>
    </citation>
    <scope>NUCLEOTIDE SEQUENCE [LARGE SCALE GENOMIC DNA]</scope>
    <source>
        <strain evidence="10 11">DSM 19840</strain>
    </source>
</reference>
<evidence type="ECO:0000256" key="1">
    <source>
        <dbReference type="ARBA" id="ARBA00001933"/>
    </source>
</evidence>
<comment type="caution">
    <text evidence="10">The sequence shown here is derived from an EMBL/GenBank/DDBJ whole genome shotgun (WGS) entry which is preliminary data.</text>
</comment>
<proteinExistence type="inferred from homology"/>
<dbReference type="InterPro" id="IPR050214">
    <property type="entry name" value="Cys_Synth/Cystath_Beta-Synth"/>
</dbReference>
<dbReference type="SUPFAM" id="SSF53686">
    <property type="entry name" value="Tryptophan synthase beta subunit-like PLP-dependent enzymes"/>
    <property type="match status" value="1"/>
</dbReference>
<dbReference type="InterPro" id="IPR001216">
    <property type="entry name" value="P-phosphate_BS"/>
</dbReference>
<name>A0ABY1SF09_9FLAO</name>
<evidence type="ECO:0000313" key="10">
    <source>
        <dbReference type="EMBL" id="SNR39916.1"/>
    </source>
</evidence>
<comment type="pathway">
    <text evidence="2">Siderophore biosynthesis.</text>
</comment>
<accession>A0ABY1SF09</accession>
<dbReference type="CDD" id="cd01561">
    <property type="entry name" value="CBS_like"/>
    <property type="match status" value="1"/>
</dbReference>
<evidence type="ECO:0000259" key="9">
    <source>
        <dbReference type="Pfam" id="PF00291"/>
    </source>
</evidence>
<comment type="similarity">
    <text evidence="3">Belongs to the cysteine synthase/cystathionine beta-synthase family. SbnA subfamily.</text>
</comment>
<dbReference type="Proteomes" id="UP000198337">
    <property type="component" value="Unassembled WGS sequence"/>
</dbReference>
<evidence type="ECO:0000256" key="8">
    <source>
        <dbReference type="ARBA" id="ARBA00022898"/>
    </source>
</evidence>
<evidence type="ECO:0000256" key="2">
    <source>
        <dbReference type="ARBA" id="ARBA00004924"/>
    </source>
</evidence>
<evidence type="ECO:0000313" key="11">
    <source>
        <dbReference type="Proteomes" id="UP000198337"/>
    </source>
</evidence>
<evidence type="ECO:0000256" key="6">
    <source>
        <dbReference type="ARBA" id="ARBA00016985"/>
    </source>
</evidence>
<organism evidence="10 11">
    <name type="scientific">Maribacter sedimenticola</name>
    <dbReference type="NCBI Taxonomy" id="228956"/>
    <lineage>
        <taxon>Bacteria</taxon>
        <taxon>Pseudomonadati</taxon>
        <taxon>Bacteroidota</taxon>
        <taxon>Flavobacteriia</taxon>
        <taxon>Flavobacteriales</taxon>
        <taxon>Flavobacteriaceae</taxon>
        <taxon>Maribacter</taxon>
    </lineage>
</organism>
<keyword evidence="11" id="KW-1185">Reference proteome</keyword>
<keyword evidence="8" id="KW-0663">Pyridoxal phosphate</keyword>
<sequence>MITQNITHKLSESIIDTIGSTPLVNLANMVEKKKFNLYGKLEAANPGGSIKDRTSLFILKQALENGRIKKGDTIVESSSGNMAVGLAQACLYYGLQLVVVVDPKLNSHTEKILKTYNARIERVTKPLDNGGFLGARLERVQWLLNTIPNSFWTNQYGNPDNPLTHHSTMTEILDALHGKLDYLFVATSTCGTLMGCADFIYENNLNTKIIAVDAVGSVLFGGPPLKRLIPGHGAGVPSQFLDTSRIHDYIYVDDVDCARGCWSILEKEAILCGGSSGGMISAVRKYADKIGEDSNCALFLCDRGERYLDTIYNKKWLLRELPESKSAFTPLGGW</sequence>
<evidence type="ECO:0000256" key="5">
    <source>
        <dbReference type="ARBA" id="ARBA00012331"/>
    </source>
</evidence>